<keyword evidence="3" id="KW-1185">Reference proteome</keyword>
<dbReference type="RefSeq" id="WP_289606862.1">
    <property type="nucleotide sequence ID" value="NZ_JAUDCG010000005.1"/>
</dbReference>
<reference evidence="2" key="1">
    <citation type="submission" date="2023-06" db="EMBL/GenBank/DDBJ databases">
        <title>Identification and characterization of horizontal gene transfer across gut microbiota members of farm animals based on homology search.</title>
        <authorList>
            <person name="Schwarzerova J."/>
            <person name="Nykrynova M."/>
            <person name="Jureckova K."/>
            <person name="Cejkova D."/>
            <person name="Rychlik I."/>
        </authorList>
    </citation>
    <scope>NUCLEOTIDE SEQUENCE</scope>
    <source>
        <strain evidence="2">ET39</strain>
    </source>
</reference>
<dbReference type="Pfam" id="PF12146">
    <property type="entry name" value="Hydrolase_4"/>
    <property type="match status" value="1"/>
</dbReference>
<proteinExistence type="predicted"/>
<feature type="domain" description="Serine aminopeptidase S33" evidence="1">
    <location>
        <begin position="27"/>
        <end position="287"/>
    </location>
</feature>
<dbReference type="InterPro" id="IPR022742">
    <property type="entry name" value="Hydrolase_4"/>
</dbReference>
<organism evidence="2 3">
    <name type="scientific">Amedibacillus dolichus</name>
    <dbReference type="NCBI Taxonomy" id="31971"/>
    <lineage>
        <taxon>Bacteria</taxon>
        <taxon>Bacillati</taxon>
        <taxon>Bacillota</taxon>
        <taxon>Erysipelotrichia</taxon>
        <taxon>Erysipelotrichales</taxon>
        <taxon>Erysipelotrichaceae</taxon>
        <taxon>Amedibacillus</taxon>
    </lineage>
</organism>
<comment type="caution">
    <text evidence="2">The sequence shown here is derived from an EMBL/GenBank/DDBJ whole genome shotgun (WGS) entry which is preliminary data.</text>
</comment>
<dbReference type="GO" id="GO:0016787">
    <property type="term" value="F:hydrolase activity"/>
    <property type="evidence" value="ECO:0007669"/>
    <property type="project" value="UniProtKB-KW"/>
</dbReference>
<evidence type="ECO:0000313" key="3">
    <source>
        <dbReference type="Proteomes" id="UP001529340"/>
    </source>
</evidence>
<evidence type="ECO:0000313" key="2">
    <source>
        <dbReference type="EMBL" id="MDM8156392.1"/>
    </source>
</evidence>
<dbReference type="InterPro" id="IPR051044">
    <property type="entry name" value="MAG_DAG_Lipase"/>
</dbReference>
<protein>
    <submittedName>
        <fullName evidence="2">Alpha/beta hydrolase</fullName>
    </submittedName>
</protein>
<evidence type="ECO:0000259" key="1">
    <source>
        <dbReference type="Pfam" id="PF12146"/>
    </source>
</evidence>
<reference evidence="2" key="2">
    <citation type="submission" date="2023-06" db="EMBL/GenBank/DDBJ databases">
        <authorList>
            <person name="Zeman M."/>
            <person name="Kubasova T."/>
            <person name="Jahodarova E."/>
            <person name="Nykrynova M."/>
            <person name="Rychlik I."/>
        </authorList>
    </citation>
    <scope>NUCLEOTIDE SEQUENCE</scope>
    <source>
        <strain evidence="2">ET39</strain>
    </source>
</reference>
<accession>A0ABT7U9S3</accession>
<dbReference type="Gene3D" id="3.40.50.1820">
    <property type="entry name" value="alpha/beta hydrolase"/>
    <property type="match status" value="1"/>
</dbReference>
<dbReference type="EMBL" id="JAUDCG010000005">
    <property type="protein sequence ID" value="MDM8156392.1"/>
    <property type="molecule type" value="Genomic_DNA"/>
</dbReference>
<keyword evidence="2" id="KW-0378">Hydrolase</keyword>
<sequence>MKRELLRLPSDEDALMLSGILQLPEGEIRGIVHLVHGMCEHKERYQHVLDLLSDNGYAAVIFDLRGHGESIRHPKDLGYFYDDSGVWIINDIHQVVHCMKKRFGDLPYIIFGHSMGSLAVRCYLRRFDYEVDGAVICGSPSANPLVMPAMALCGLLRKIKGEYDRSPLLYRLVMGGYERAFAKEGKSAWLCSRSEVVQAYEQDPLCGFPFTLNGYQNLFRLLYDTYDSDGWLCRKPSLPLLYIAGREDPCIRSVHAWKKAIALMRNVGYTNIVQKLYPAARHELHNEACREQVLTDLLQWIDSITMRICA</sequence>
<dbReference type="Proteomes" id="UP001529340">
    <property type="component" value="Unassembled WGS sequence"/>
</dbReference>
<dbReference type="SUPFAM" id="SSF53474">
    <property type="entry name" value="alpha/beta-Hydrolases"/>
    <property type="match status" value="1"/>
</dbReference>
<name>A0ABT7U9S3_9FIRM</name>
<gene>
    <name evidence="2" type="ORF">QUV96_01915</name>
</gene>
<dbReference type="InterPro" id="IPR029058">
    <property type="entry name" value="AB_hydrolase_fold"/>
</dbReference>
<dbReference type="PANTHER" id="PTHR11614">
    <property type="entry name" value="PHOSPHOLIPASE-RELATED"/>
    <property type="match status" value="1"/>
</dbReference>